<gene>
    <name evidence="1" type="ORF">BpHYR1_009376</name>
</gene>
<evidence type="ECO:0000313" key="1">
    <source>
        <dbReference type="EMBL" id="RNA10799.1"/>
    </source>
</evidence>
<dbReference type="EMBL" id="REGN01006115">
    <property type="protein sequence ID" value="RNA10799.1"/>
    <property type="molecule type" value="Genomic_DNA"/>
</dbReference>
<dbReference type="AlphaFoldDB" id="A0A3M7QHN3"/>
<dbReference type="Proteomes" id="UP000276133">
    <property type="component" value="Unassembled WGS sequence"/>
</dbReference>
<accession>A0A3M7QHN3</accession>
<comment type="caution">
    <text evidence="1">The sequence shown here is derived from an EMBL/GenBank/DDBJ whole genome shotgun (WGS) entry which is preliminary data.</text>
</comment>
<proteinExistence type="predicted"/>
<organism evidence="1 2">
    <name type="scientific">Brachionus plicatilis</name>
    <name type="common">Marine rotifer</name>
    <name type="synonym">Brachionus muelleri</name>
    <dbReference type="NCBI Taxonomy" id="10195"/>
    <lineage>
        <taxon>Eukaryota</taxon>
        <taxon>Metazoa</taxon>
        <taxon>Spiralia</taxon>
        <taxon>Gnathifera</taxon>
        <taxon>Rotifera</taxon>
        <taxon>Eurotatoria</taxon>
        <taxon>Monogononta</taxon>
        <taxon>Pseudotrocha</taxon>
        <taxon>Ploima</taxon>
        <taxon>Brachionidae</taxon>
        <taxon>Brachionus</taxon>
    </lineage>
</organism>
<name>A0A3M7QHN3_BRAPC</name>
<evidence type="ECO:0000313" key="2">
    <source>
        <dbReference type="Proteomes" id="UP000276133"/>
    </source>
</evidence>
<sequence>MSVCLIKGYEQSSFSQYKPSYVQVTPPDAFLDLGDITFYNQLPKLLKSSTFKGFFPILSINHFKKVIPIVIQNNGDWSNL</sequence>
<keyword evidence="2" id="KW-1185">Reference proteome</keyword>
<protein>
    <submittedName>
        <fullName evidence="1">Uncharacterized protein</fullName>
    </submittedName>
</protein>
<reference evidence="1 2" key="1">
    <citation type="journal article" date="2018" name="Sci. Rep.">
        <title>Genomic signatures of local adaptation to the degree of environmental predictability in rotifers.</title>
        <authorList>
            <person name="Franch-Gras L."/>
            <person name="Hahn C."/>
            <person name="Garcia-Roger E.M."/>
            <person name="Carmona M.J."/>
            <person name="Serra M."/>
            <person name="Gomez A."/>
        </authorList>
    </citation>
    <scope>NUCLEOTIDE SEQUENCE [LARGE SCALE GENOMIC DNA]</scope>
    <source>
        <strain evidence="1">HYR1</strain>
    </source>
</reference>